<proteinExistence type="predicted"/>
<gene>
    <name evidence="1" type="ORF">C1H46_025082</name>
</gene>
<dbReference type="PANTHER" id="PTHR36024">
    <property type="entry name" value="ANKYRIN REPEAT PROTEIN SKIP35"/>
    <property type="match status" value="1"/>
</dbReference>
<reference evidence="1 2" key="1">
    <citation type="journal article" date="2019" name="G3 (Bethesda)">
        <title>Sequencing of a Wild Apple (Malus baccata) Genome Unravels the Differences Between Cultivated and Wild Apple Species Regarding Disease Resistance and Cold Tolerance.</title>
        <authorList>
            <person name="Chen X."/>
        </authorList>
    </citation>
    <scope>NUCLEOTIDE SEQUENCE [LARGE SCALE GENOMIC DNA]</scope>
    <source>
        <strain evidence="2">cv. Shandingzi</strain>
        <tissue evidence="1">Leaves</tissue>
    </source>
</reference>
<dbReference type="AlphaFoldDB" id="A0A540LS86"/>
<evidence type="ECO:0000313" key="2">
    <source>
        <dbReference type="Proteomes" id="UP000315295"/>
    </source>
</evidence>
<dbReference type="InterPro" id="IPR044956">
    <property type="entry name" value="SKIP35"/>
</dbReference>
<dbReference type="STRING" id="106549.A0A540LS86"/>
<protein>
    <submittedName>
        <fullName evidence="1">Uncharacterized protein</fullName>
    </submittedName>
</protein>
<dbReference type="PANTHER" id="PTHR36024:SF1">
    <property type="entry name" value="OS11G0246900 PROTEIN"/>
    <property type="match status" value="1"/>
</dbReference>
<comment type="caution">
    <text evidence="1">The sequence shown here is derived from an EMBL/GenBank/DDBJ whole genome shotgun (WGS) entry which is preliminary data.</text>
</comment>
<keyword evidence="2" id="KW-1185">Reference proteome</keyword>
<sequence length="192" mass="21183">MCTIGDDLLNQTHDCIAFFLMLCTIGNQADVAAYLIHQLPDDLLAQLSFNILKATGKVGGVNSLKGVAFLLGSNFLGDPATTYIVADTFARSGDDDDANLEQRAFLQEHCVNSRYVWRNGCEFLHSGIDKFMVCTKMGSVMSEKIVQELTEEWCSIFLIQPIMPMSLLRVVVFGKIHKGRSRGTIVKADATL</sequence>
<organism evidence="1 2">
    <name type="scientific">Malus baccata</name>
    <name type="common">Siberian crab apple</name>
    <name type="synonym">Pyrus baccata</name>
    <dbReference type="NCBI Taxonomy" id="106549"/>
    <lineage>
        <taxon>Eukaryota</taxon>
        <taxon>Viridiplantae</taxon>
        <taxon>Streptophyta</taxon>
        <taxon>Embryophyta</taxon>
        <taxon>Tracheophyta</taxon>
        <taxon>Spermatophyta</taxon>
        <taxon>Magnoliopsida</taxon>
        <taxon>eudicotyledons</taxon>
        <taxon>Gunneridae</taxon>
        <taxon>Pentapetalae</taxon>
        <taxon>rosids</taxon>
        <taxon>fabids</taxon>
        <taxon>Rosales</taxon>
        <taxon>Rosaceae</taxon>
        <taxon>Amygdaloideae</taxon>
        <taxon>Maleae</taxon>
        <taxon>Malus</taxon>
    </lineage>
</organism>
<name>A0A540LS86_MALBA</name>
<dbReference type="EMBL" id="VIEB01000480">
    <property type="protein sequence ID" value="TQD89361.1"/>
    <property type="molecule type" value="Genomic_DNA"/>
</dbReference>
<accession>A0A540LS86</accession>
<dbReference type="Proteomes" id="UP000315295">
    <property type="component" value="Unassembled WGS sequence"/>
</dbReference>
<evidence type="ECO:0000313" key="1">
    <source>
        <dbReference type="EMBL" id="TQD89361.1"/>
    </source>
</evidence>